<evidence type="ECO:0000256" key="2">
    <source>
        <dbReference type="ARBA" id="ARBA00022448"/>
    </source>
</evidence>
<evidence type="ECO:0000259" key="8">
    <source>
        <dbReference type="PROSITE" id="PS50850"/>
    </source>
</evidence>
<dbReference type="PROSITE" id="PS50850">
    <property type="entry name" value="MFS"/>
    <property type="match status" value="1"/>
</dbReference>
<dbReference type="EMBL" id="CP092864">
    <property type="protein sequence ID" value="UYV62511.1"/>
    <property type="molecule type" value="Genomic_DNA"/>
</dbReference>
<dbReference type="InterPro" id="IPR020846">
    <property type="entry name" value="MFS_dom"/>
</dbReference>
<evidence type="ECO:0000256" key="4">
    <source>
        <dbReference type="ARBA" id="ARBA00022989"/>
    </source>
</evidence>
<reference evidence="9 10" key="1">
    <citation type="submission" date="2022-01" db="EMBL/GenBank/DDBJ databases">
        <title>A chromosomal length assembly of Cordylochernes scorpioides.</title>
        <authorList>
            <person name="Zeh D."/>
            <person name="Zeh J."/>
        </authorList>
    </citation>
    <scope>NUCLEOTIDE SEQUENCE [LARGE SCALE GENOMIC DNA]</scope>
    <source>
        <strain evidence="9">IN4F17</strain>
        <tissue evidence="9">Whole Body</tissue>
    </source>
</reference>
<gene>
    <name evidence="9" type="ORF">LAZ67_2000911</name>
</gene>
<feature type="transmembrane region" description="Helical" evidence="7">
    <location>
        <begin position="118"/>
        <end position="138"/>
    </location>
</feature>
<evidence type="ECO:0000256" key="5">
    <source>
        <dbReference type="ARBA" id="ARBA00023136"/>
    </source>
</evidence>
<feature type="transmembrane region" description="Helical" evidence="7">
    <location>
        <begin position="57"/>
        <end position="77"/>
    </location>
</feature>
<dbReference type="Gene3D" id="1.20.1250.20">
    <property type="entry name" value="MFS general substrate transporter like domains"/>
    <property type="match status" value="1"/>
</dbReference>
<feature type="transmembrane region" description="Helical" evidence="7">
    <location>
        <begin position="248"/>
        <end position="269"/>
    </location>
</feature>
<dbReference type="Proteomes" id="UP001235939">
    <property type="component" value="Chromosome 02"/>
</dbReference>
<protein>
    <submittedName>
        <fullName evidence="9">SPNS3</fullName>
    </submittedName>
</protein>
<evidence type="ECO:0000256" key="3">
    <source>
        <dbReference type="ARBA" id="ARBA00022692"/>
    </source>
</evidence>
<dbReference type="PANTHER" id="PTHR23505:SF79">
    <property type="entry name" value="PROTEIN SPINSTER"/>
    <property type="match status" value="1"/>
</dbReference>
<organism evidence="9 10">
    <name type="scientific">Cordylochernes scorpioides</name>
    <dbReference type="NCBI Taxonomy" id="51811"/>
    <lineage>
        <taxon>Eukaryota</taxon>
        <taxon>Metazoa</taxon>
        <taxon>Ecdysozoa</taxon>
        <taxon>Arthropoda</taxon>
        <taxon>Chelicerata</taxon>
        <taxon>Arachnida</taxon>
        <taxon>Pseudoscorpiones</taxon>
        <taxon>Cheliferoidea</taxon>
        <taxon>Chernetidae</taxon>
        <taxon>Cordylochernes</taxon>
    </lineage>
</organism>
<dbReference type="SUPFAM" id="SSF103473">
    <property type="entry name" value="MFS general substrate transporter"/>
    <property type="match status" value="1"/>
</dbReference>
<dbReference type="Pfam" id="PF07690">
    <property type="entry name" value="MFS_1"/>
    <property type="match status" value="1"/>
</dbReference>
<keyword evidence="3 7" id="KW-0812">Transmembrane</keyword>
<evidence type="ECO:0000313" key="9">
    <source>
        <dbReference type="EMBL" id="UYV62511.1"/>
    </source>
</evidence>
<feature type="transmembrane region" description="Helical" evidence="7">
    <location>
        <begin position="150"/>
        <end position="171"/>
    </location>
</feature>
<comment type="similarity">
    <text evidence="6">Belongs to the major facilitator superfamily. Spinster (TC 2.A.1.49) family.</text>
</comment>
<feature type="domain" description="Major facilitator superfamily (MFS) profile" evidence="8">
    <location>
        <begin position="1"/>
        <end position="357"/>
    </location>
</feature>
<evidence type="ECO:0000256" key="6">
    <source>
        <dbReference type="ARBA" id="ARBA00024338"/>
    </source>
</evidence>
<comment type="subcellular location">
    <subcellularLocation>
        <location evidence="1">Membrane</location>
        <topology evidence="1">Multi-pass membrane protein</topology>
    </subcellularLocation>
</comment>
<keyword evidence="2" id="KW-0813">Transport</keyword>
<feature type="transmembrane region" description="Helical" evidence="7">
    <location>
        <begin position="83"/>
        <end position="106"/>
    </location>
</feature>
<sequence>MLPCAITSYVVAGVLEEVRGYYSLDDSLAGLIQTLFVVSYMITAPIFGYLGDRYNRTYIIAAGISFWSVTTLLGSFIPRDKFGWFLFLRAMVGVGEASYSTIAPTIIADLFSEAHRSFGLAFFYFAIPLGSGSGYMVGSSVAKALGGWQWGLRVTPGLGILSVVAALLLLVHPQRGHAEGAQAQNATSLTHDLKALAHNRTLIWNILGFSCVSFSLGALAWWGPSFMKRALELRSGDDDLVGPSQVDLVFGGIACISGVLGVLLGGVLAPRWKKHQARADAYICTIAIMGSAPLIALSLFYAHKMPNVTWTVVVPNQRSLAEAVHIMVSHLLGDAVSPYIVGAVSLFTSQPLTQLLP</sequence>
<keyword evidence="5 7" id="KW-0472">Membrane</keyword>
<evidence type="ECO:0000313" key="10">
    <source>
        <dbReference type="Proteomes" id="UP001235939"/>
    </source>
</evidence>
<name>A0ABY6K0Y1_9ARAC</name>
<keyword evidence="4 7" id="KW-1133">Transmembrane helix</keyword>
<evidence type="ECO:0000256" key="1">
    <source>
        <dbReference type="ARBA" id="ARBA00004141"/>
    </source>
</evidence>
<dbReference type="PANTHER" id="PTHR23505">
    <property type="entry name" value="SPINSTER"/>
    <property type="match status" value="1"/>
</dbReference>
<dbReference type="CDD" id="cd17328">
    <property type="entry name" value="MFS_spinster_like"/>
    <property type="match status" value="1"/>
</dbReference>
<accession>A0ABY6K0Y1</accession>
<feature type="transmembrane region" description="Helical" evidence="7">
    <location>
        <begin position="28"/>
        <end position="50"/>
    </location>
</feature>
<keyword evidence="10" id="KW-1185">Reference proteome</keyword>
<dbReference type="InterPro" id="IPR036259">
    <property type="entry name" value="MFS_trans_sf"/>
</dbReference>
<proteinExistence type="inferred from homology"/>
<dbReference type="InterPro" id="IPR011701">
    <property type="entry name" value="MFS"/>
</dbReference>
<evidence type="ECO:0000256" key="7">
    <source>
        <dbReference type="SAM" id="Phobius"/>
    </source>
</evidence>
<feature type="transmembrane region" description="Helical" evidence="7">
    <location>
        <begin position="281"/>
        <end position="303"/>
    </location>
</feature>
<feature type="transmembrane region" description="Helical" evidence="7">
    <location>
        <begin position="202"/>
        <end position="223"/>
    </location>
</feature>
<dbReference type="InterPro" id="IPR044770">
    <property type="entry name" value="MFS_spinster-like"/>
</dbReference>